<name>A0ACB9Z235_9PEZI</name>
<proteinExistence type="predicted"/>
<accession>A0ACB9Z235</accession>
<evidence type="ECO:0000313" key="2">
    <source>
        <dbReference type="Proteomes" id="UP001497700"/>
    </source>
</evidence>
<reference evidence="1 2" key="1">
    <citation type="journal article" date="2022" name="New Phytol.">
        <title>Ecological generalism drives hyperdiversity of secondary metabolite gene clusters in xylarialean endophytes.</title>
        <authorList>
            <person name="Franco M.E.E."/>
            <person name="Wisecaver J.H."/>
            <person name="Arnold A.E."/>
            <person name="Ju Y.M."/>
            <person name="Slot J.C."/>
            <person name="Ahrendt S."/>
            <person name="Moore L.P."/>
            <person name="Eastman K.E."/>
            <person name="Scott K."/>
            <person name="Konkel Z."/>
            <person name="Mondo S.J."/>
            <person name="Kuo A."/>
            <person name="Hayes R.D."/>
            <person name="Haridas S."/>
            <person name="Andreopoulos B."/>
            <person name="Riley R."/>
            <person name="LaButti K."/>
            <person name="Pangilinan J."/>
            <person name="Lipzen A."/>
            <person name="Amirebrahimi M."/>
            <person name="Yan J."/>
            <person name="Adam C."/>
            <person name="Keymanesh K."/>
            <person name="Ng V."/>
            <person name="Louie K."/>
            <person name="Northen T."/>
            <person name="Drula E."/>
            <person name="Henrissat B."/>
            <person name="Hsieh H.M."/>
            <person name="Youens-Clark K."/>
            <person name="Lutzoni F."/>
            <person name="Miadlikowska J."/>
            <person name="Eastwood D.C."/>
            <person name="Hamelin R.C."/>
            <person name="Grigoriev I.V."/>
            <person name="U'Ren J.M."/>
        </authorList>
    </citation>
    <scope>NUCLEOTIDE SEQUENCE [LARGE SCALE GENOMIC DNA]</scope>
    <source>
        <strain evidence="1 2">CBS 119005</strain>
    </source>
</reference>
<keyword evidence="2" id="KW-1185">Reference proteome</keyword>
<comment type="caution">
    <text evidence="1">The sequence shown here is derived from an EMBL/GenBank/DDBJ whole genome shotgun (WGS) entry which is preliminary data.</text>
</comment>
<protein>
    <submittedName>
        <fullName evidence="1">Uncharacterized protein</fullName>
    </submittedName>
</protein>
<organism evidence="1 2">
    <name type="scientific">Hypoxylon rubiginosum</name>
    <dbReference type="NCBI Taxonomy" id="110542"/>
    <lineage>
        <taxon>Eukaryota</taxon>
        <taxon>Fungi</taxon>
        <taxon>Dikarya</taxon>
        <taxon>Ascomycota</taxon>
        <taxon>Pezizomycotina</taxon>
        <taxon>Sordariomycetes</taxon>
        <taxon>Xylariomycetidae</taxon>
        <taxon>Xylariales</taxon>
        <taxon>Hypoxylaceae</taxon>
        <taxon>Hypoxylon</taxon>
    </lineage>
</organism>
<evidence type="ECO:0000313" key="1">
    <source>
        <dbReference type="EMBL" id="KAI4865421.1"/>
    </source>
</evidence>
<dbReference type="Proteomes" id="UP001497700">
    <property type="component" value="Unassembled WGS sequence"/>
</dbReference>
<sequence>MTRSGKTQTGPTSNTSTLSTSASAPATGAVRERRKGPVTATAADEKKPRATTTTTTTTTTQKSRNGPAPLTDVGSSKEAETMAVSWTVRNQWIVLAIASGACAAFNGVFAKLTTNELSTHIARGISGFFGLTNLERFVEVVVRASFFGLNLVFNGVMWTLFTQALTKGSSTTQVSIINTSTNFMITALLGLAIFAESLPPLWWAGAILLVAGNVIIGRGKQEEAEEASSEETEPSGSGGGEDEYHDEASAVELGHGTTAAAPQVEGVLPVEKDDEDQDEDVALLGDLS</sequence>
<gene>
    <name evidence="1" type="ORF">F4820DRAFT_297964</name>
</gene>
<dbReference type="EMBL" id="MU393472">
    <property type="protein sequence ID" value="KAI4865421.1"/>
    <property type="molecule type" value="Genomic_DNA"/>
</dbReference>